<dbReference type="GO" id="GO:0031297">
    <property type="term" value="P:replication fork processing"/>
    <property type="evidence" value="ECO:0007669"/>
    <property type="project" value="TreeGrafter"/>
</dbReference>
<keyword evidence="1 3" id="KW-0863">Zinc-finger</keyword>
<evidence type="ECO:0000256" key="2">
    <source>
        <dbReference type="ARBA" id="ARBA00022833"/>
    </source>
</evidence>
<dbReference type="PANTHER" id="PTHR46569">
    <property type="entry name" value="E3 UBIQUITIN-PROTEIN LIGASE TRAIP"/>
    <property type="match status" value="1"/>
</dbReference>
<dbReference type="Gene3D" id="3.30.40.10">
    <property type="entry name" value="Zinc/RING finger domain, C3HC4 (zinc finger)"/>
    <property type="match status" value="1"/>
</dbReference>
<evidence type="ECO:0000256" key="4">
    <source>
        <dbReference type="SAM" id="Coils"/>
    </source>
</evidence>
<dbReference type="VEuPathDB" id="VectorBase:GBRI009725"/>
<evidence type="ECO:0000313" key="7">
    <source>
        <dbReference type="Proteomes" id="UP000091820"/>
    </source>
</evidence>
<evidence type="ECO:0000259" key="5">
    <source>
        <dbReference type="PROSITE" id="PS50089"/>
    </source>
</evidence>
<dbReference type="GO" id="GO:0016567">
    <property type="term" value="P:protein ubiquitination"/>
    <property type="evidence" value="ECO:0007669"/>
    <property type="project" value="TreeGrafter"/>
</dbReference>
<evidence type="ECO:0000313" key="6">
    <source>
        <dbReference type="EnsemblMetazoa" id="GBRI009725-PA"/>
    </source>
</evidence>
<organism evidence="6 7">
    <name type="scientific">Glossina brevipalpis</name>
    <dbReference type="NCBI Taxonomy" id="37001"/>
    <lineage>
        <taxon>Eukaryota</taxon>
        <taxon>Metazoa</taxon>
        <taxon>Ecdysozoa</taxon>
        <taxon>Arthropoda</taxon>
        <taxon>Hexapoda</taxon>
        <taxon>Insecta</taxon>
        <taxon>Pterygota</taxon>
        <taxon>Neoptera</taxon>
        <taxon>Endopterygota</taxon>
        <taxon>Diptera</taxon>
        <taxon>Brachycera</taxon>
        <taxon>Muscomorpha</taxon>
        <taxon>Hippoboscoidea</taxon>
        <taxon>Glossinidae</taxon>
        <taxon>Glossina</taxon>
    </lineage>
</organism>
<dbReference type="PANTHER" id="PTHR46569:SF1">
    <property type="entry name" value="E3 UBIQUITIN-PROTEIN LIGASE RFWD3-RELATED"/>
    <property type="match status" value="1"/>
</dbReference>
<keyword evidence="7" id="KW-1185">Reference proteome</keyword>
<feature type="coiled-coil region" evidence="4">
    <location>
        <begin position="221"/>
        <end position="248"/>
    </location>
</feature>
<dbReference type="SUPFAM" id="SSF57850">
    <property type="entry name" value="RING/U-box"/>
    <property type="match status" value="1"/>
</dbReference>
<evidence type="ECO:0000256" key="1">
    <source>
        <dbReference type="ARBA" id="ARBA00022771"/>
    </source>
</evidence>
<dbReference type="SMART" id="SM00184">
    <property type="entry name" value="RING"/>
    <property type="match status" value="1"/>
</dbReference>
<protein>
    <submittedName>
        <fullName evidence="6">RING-type domain-containing protein</fullName>
    </submittedName>
</protein>
<reference evidence="6" key="2">
    <citation type="submission" date="2020-05" db="UniProtKB">
        <authorList>
            <consortium name="EnsemblMetazoa"/>
        </authorList>
    </citation>
    <scope>IDENTIFICATION</scope>
    <source>
        <strain evidence="6">IAEA</strain>
    </source>
</reference>
<dbReference type="GO" id="GO:0061630">
    <property type="term" value="F:ubiquitin protein ligase activity"/>
    <property type="evidence" value="ECO:0007669"/>
    <property type="project" value="TreeGrafter"/>
</dbReference>
<dbReference type="InterPro" id="IPR001841">
    <property type="entry name" value="Znf_RING"/>
</dbReference>
<keyword evidence="4" id="KW-0175">Coiled coil</keyword>
<dbReference type="GO" id="GO:0090734">
    <property type="term" value="C:site of DNA damage"/>
    <property type="evidence" value="ECO:0007669"/>
    <property type="project" value="TreeGrafter"/>
</dbReference>
<reference evidence="7" key="1">
    <citation type="submission" date="2014-03" db="EMBL/GenBank/DDBJ databases">
        <authorList>
            <person name="Aksoy S."/>
            <person name="Warren W."/>
            <person name="Wilson R.K."/>
        </authorList>
    </citation>
    <scope>NUCLEOTIDE SEQUENCE [LARGE SCALE GENOMIC DNA]</scope>
    <source>
        <strain evidence="7">IAEA</strain>
    </source>
</reference>
<dbReference type="AlphaFoldDB" id="A0A1A9W845"/>
<evidence type="ECO:0000256" key="3">
    <source>
        <dbReference type="PROSITE-ProRule" id="PRU00175"/>
    </source>
</evidence>
<dbReference type="InterPro" id="IPR013083">
    <property type="entry name" value="Znf_RING/FYVE/PHD"/>
</dbReference>
<dbReference type="GO" id="GO:0008270">
    <property type="term" value="F:zinc ion binding"/>
    <property type="evidence" value="ECO:0007669"/>
    <property type="project" value="UniProtKB-KW"/>
</dbReference>
<feature type="coiled-coil region" evidence="4">
    <location>
        <begin position="138"/>
        <end position="165"/>
    </location>
</feature>
<dbReference type="Proteomes" id="UP000091820">
    <property type="component" value="Unassembled WGS sequence"/>
</dbReference>
<feature type="coiled-coil region" evidence="4">
    <location>
        <begin position="65"/>
        <end position="106"/>
    </location>
</feature>
<name>A0A1A9W845_9MUSC</name>
<proteinExistence type="predicted"/>
<dbReference type="Pfam" id="PF13639">
    <property type="entry name" value="zf-RING_2"/>
    <property type="match status" value="1"/>
</dbReference>
<dbReference type="InterPro" id="IPR052639">
    <property type="entry name" value="TRAIP_ubiq-protein_ligase"/>
</dbReference>
<dbReference type="GO" id="GO:0005634">
    <property type="term" value="C:nucleus"/>
    <property type="evidence" value="ECO:0007669"/>
    <property type="project" value="TreeGrafter"/>
</dbReference>
<feature type="domain" description="RING-type" evidence="5">
    <location>
        <begin position="6"/>
        <end position="47"/>
    </location>
</feature>
<accession>A0A1A9W845</accession>
<dbReference type="PROSITE" id="PS50089">
    <property type="entry name" value="ZF_RING_2"/>
    <property type="match status" value="1"/>
</dbReference>
<keyword evidence="1 3" id="KW-0479">Metal-binding</keyword>
<keyword evidence="2" id="KW-0862">Zinc</keyword>
<dbReference type="EnsemblMetazoa" id="GBRI009725-RA">
    <property type="protein sequence ID" value="GBRI009725-PA"/>
    <property type="gene ID" value="GBRI009725"/>
</dbReference>
<sequence>MLNLSCVICTELFTASDEVYVTKCGHMFHFVCLKQWLERSKTCPQCRNKCEERSIIRIYFNLANLDASRIDIGSLQEQLDNAKLQIKMKETELKTAQEQIKSLNIIKKKCMKTVTRLELKLQSNDFVMLSYTEQLKMLKERMKVMDNLSKENKILKAQIETFEGVSSLLTASSAETEKLLNSNNDIKTLAIWVATLKRELRVCEHKKSDMRNLLKVVQTDLHKEMETKKIQEERISQLESENYQLQEKVCSLGSRKSIL</sequence>